<comment type="caution">
    <text evidence="1">The sequence shown here is derived from an EMBL/GenBank/DDBJ whole genome shotgun (WGS) entry which is preliminary data.</text>
</comment>
<dbReference type="Proteomes" id="UP001589854">
    <property type="component" value="Unassembled WGS sequence"/>
</dbReference>
<accession>A0ABV6GIQ6</accession>
<organism evidence="1 2">
    <name type="scientific">Metabacillus herbersteinensis</name>
    <dbReference type="NCBI Taxonomy" id="283816"/>
    <lineage>
        <taxon>Bacteria</taxon>
        <taxon>Bacillati</taxon>
        <taxon>Bacillota</taxon>
        <taxon>Bacilli</taxon>
        <taxon>Bacillales</taxon>
        <taxon>Bacillaceae</taxon>
        <taxon>Metabacillus</taxon>
    </lineage>
</organism>
<sequence>MELNQKKAQLKTLKPGDTIEITSGKTIEFIKLNRTKFIGEESDGRSYNYPIVMFVKLVEERKLDPKKEKIKQLAIKYKGHTIQTGWGPSKIGTLTDDQKHVKLYEFGEERYDLTLEDFLTELKSNNLA</sequence>
<name>A0ABV6GIQ6_9BACI</name>
<dbReference type="EMBL" id="JBHLVO010000022">
    <property type="protein sequence ID" value="MFC0273575.1"/>
    <property type="molecule type" value="Genomic_DNA"/>
</dbReference>
<protein>
    <submittedName>
        <fullName evidence="1">Uncharacterized protein</fullName>
    </submittedName>
</protein>
<keyword evidence="2" id="KW-1185">Reference proteome</keyword>
<reference evidence="1 2" key="1">
    <citation type="submission" date="2024-09" db="EMBL/GenBank/DDBJ databases">
        <authorList>
            <person name="Sun Q."/>
            <person name="Mori K."/>
        </authorList>
    </citation>
    <scope>NUCLEOTIDE SEQUENCE [LARGE SCALE GENOMIC DNA]</scope>
    <source>
        <strain evidence="1 2">CCM 7228</strain>
    </source>
</reference>
<gene>
    <name evidence="1" type="ORF">ACFFIX_19475</name>
</gene>
<proteinExistence type="predicted"/>
<dbReference type="RefSeq" id="WP_378937013.1">
    <property type="nucleotide sequence ID" value="NZ_JBHLVO010000022.1"/>
</dbReference>
<evidence type="ECO:0000313" key="1">
    <source>
        <dbReference type="EMBL" id="MFC0273575.1"/>
    </source>
</evidence>
<evidence type="ECO:0000313" key="2">
    <source>
        <dbReference type="Proteomes" id="UP001589854"/>
    </source>
</evidence>